<feature type="domain" description="Acyl-CoA dehydrogenase/oxidase C-terminal" evidence="7">
    <location>
        <begin position="224"/>
        <end position="372"/>
    </location>
</feature>
<comment type="cofactor">
    <cofactor evidence="1 6">
        <name>FAD</name>
        <dbReference type="ChEBI" id="CHEBI:57692"/>
    </cofactor>
</comment>
<comment type="similarity">
    <text evidence="2 6">Belongs to the acyl-CoA dehydrogenase family.</text>
</comment>
<proteinExistence type="inferred from homology"/>
<dbReference type="GO" id="GO:0005886">
    <property type="term" value="C:plasma membrane"/>
    <property type="evidence" value="ECO:0007669"/>
    <property type="project" value="TreeGrafter"/>
</dbReference>
<dbReference type="InterPro" id="IPR037069">
    <property type="entry name" value="AcylCoA_DH/ox_N_sf"/>
</dbReference>
<keyword evidence="4 6" id="KW-0274">FAD</keyword>
<dbReference type="InterPro" id="IPR046373">
    <property type="entry name" value="Acyl-CoA_Oxase/DH_mid-dom_sf"/>
</dbReference>
<evidence type="ECO:0000256" key="6">
    <source>
        <dbReference type="RuleBase" id="RU362125"/>
    </source>
</evidence>
<keyword evidence="3 6" id="KW-0285">Flavoprotein</keyword>
<evidence type="ECO:0000256" key="5">
    <source>
        <dbReference type="ARBA" id="ARBA00023002"/>
    </source>
</evidence>
<accession>A0A1X0I547</accession>
<dbReference type="SUPFAM" id="SSF56645">
    <property type="entry name" value="Acyl-CoA dehydrogenase NM domain-like"/>
    <property type="match status" value="1"/>
</dbReference>
<evidence type="ECO:0000259" key="7">
    <source>
        <dbReference type="Pfam" id="PF00441"/>
    </source>
</evidence>
<evidence type="ECO:0000256" key="4">
    <source>
        <dbReference type="ARBA" id="ARBA00022827"/>
    </source>
</evidence>
<dbReference type="RefSeq" id="WP_083174139.1">
    <property type="nucleotide sequence ID" value="NZ_AP022619.1"/>
</dbReference>
<dbReference type="AlphaFoldDB" id="A0A1X0I547"/>
<dbReference type="Proteomes" id="UP000192513">
    <property type="component" value="Unassembled WGS sequence"/>
</dbReference>
<protein>
    <recommendedName>
        <fullName evidence="12">Acyl-CoA dehydrogenase</fullName>
    </recommendedName>
</protein>
<dbReference type="Pfam" id="PF02771">
    <property type="entry name" value="Acyl-CoA_dh_N"/>
    <property type="match status" value="1"/>
</dbReference>
<evidence type="ECO:0000259" key="9">
    <source>
        <dbReference type="Pfam" id="PF02771"/>
    </source>
</evidence>
<dbReference type="GO" id="GO:0016627">
    <property type="term" value="F:oxidoreductase activity, acting on the CH-CH group of donors"/>
    <property type="evidence" value="ECO:0007669"/>
    <property type="project" value="InterPro"/>
</dbReference>
<dbReference type="InterPro" id="IPR009075">
    <property type="entry name" value="AcylCo_DH/oxidase_C"/>
</dbReference>
<dbReference type="Pfam" id="PF00441">
    <property type="entry name" value="Acyl-CoA_dh_1"/>
    <property type="match status" value="1"/>
</dbReference>
<evidence type="ECO:0000313" key="10">
    <source>
        <dbReference type="EMBL" id="ORB35447.1"/>
    </source>
</evidence>
<reference evidence="10 11" key="1">
    <citation type="submission" date="2017-02" db="EMBL/GenBank/DDBJ databases">
        <title>The new phylogeny of genus Mycobacterium.</title>
        <authorList>
            <person name="Tortoli E."/>
            <person name="Trovato A."/>
            <person name="Cirillo D.M."/>
        </authorList>
    </citation>
    <scope>NUCLEOTIDE SEQUENCE [LARGE SCALE GENOMIC DNA]</scope>
    <source>
        <strain evidence="10 11">DSM 45000</strain>
    </source>
</reference>
<dbReference type="InterPro" id="IPR009100">
    <property type="entry name" value="AcylCoA_DH/oxidase_NM_dom_sf"/>
</dbReference>
<dbReference type="Gene3D" id="1.20.140.10">
    <property type="entry name" value="Butyryl-CoA Dehydrogenase, subunit A, domain 3"/>
    <property type="match status" value="1"/>
</dbReference>
<name>A0A1X0I547_9MYCO</name>
<evidence type="ECO:0000259" key="8">
    <source>
        <dbReference type="Pfam" id="PF02770"/>
    </source>
</evidence>
<dbReference type="PANTHER" id="PTHR43292">
    <property type="entry name" value="ACYL-COA DEHYDROGENASE"/>
    <property type="match status" value="1"/>
</dbReference>
<sequence length="380" mass="41662">MDFSLSTEATAFRQEIKDVIALTYTPDRRGEHHRTGTFACPALYQELARRGLLERIVPGLGKGDPIELWILFNELEKASVPYDALSVILIVSAMVNRLGSDFQRERILSSLISAKSYACLGYSEPGSGSDVASVSTRAVRDGEQWVINGSKMWTTMAHEADWILLLTRTDPALPKHRGLTMFVLPMDTPGISVEPVWTIGSERTNATFFDDVRVGDEWVLGGVNKGWAAMGVGLTFERGVVGETNSGVALLRHFRQWAEETGAAHDPAIRHQMAQTAIDNEVAKLLTQRSAWLAASGELPLVEGAMTKLFATTAYQKAAHWFQQRAGAAGLLRFGESGAAAEGWIEYEGRHAPLCTIRGGTTEINRNIVAERHLGLPRCV</sequence>
<dbReference type="InterPro" id="IPR052161">
    <property type="entry name" value="Mycobact_Acyl-CoA_DH"/>
</dbReference>
<comment type="caution">
    <text evidence="10">The sequence shown here is derived from an EMBL/GenBank/DDBJ whole genome shotgun (WGS) entry which is preliminary data.</text>
</comment>
<keyword evidence="11" id="KW-1185">Reference proteome</keyword>
<feature type="domain" description="Acyl-CoA oxidase/dehydrogenase middle" evidence="8">
    <location>
        <begin position="119"/>
        <end position="212"/>
    </location>
</feature>
<evidence type="ECO:0000256" key="3">
    <source>
        <dbReference type="ARBA" id="ARBA00022630"/>
    </source>
</evidence>
<dbReference type="Pfam" id="PF02770">
    <property type="entry name" value="Acyl-CoA_dh_M"/>
    <property type="match status" value="1"/>
</dbReference>
<dbReference type="Gene3D" id="1.10.540.10">
    <property type="entry name" value="Acyl-CoA dehydrogenase/oxidase, N-terminal domain"/>
    <property type="match status" value="1"/>
</dbReference>
<evidence type="ECO:0000256" key="2">
    <source>
        <dbReference type="ARBA" id="ARBA00009347"/>
    </source>
</evidence>
<dbReference type="InterPro" id="IPR006091">
    <property type="entry name" value="Acyl-CoA_Oxase/DH_mid-dom"/>
</dbReference>
<keyword evidence="5 6" id="KW-0560">Oxidoreductase</keyword>
<organism evidence="10 11">
    <name type="scientific">Mycobacterium paraseoulense</name>
    <dbReference type="NCBI Taxonomy" id="590652"/>
    <lineage>
        <taxon>Bacteria</taxon>
        <taxon>Bacillati</taxon>
        <taxon>Actinomycetota</taxon>
        <taxon>Actinomycetes</taxon>
        <taxon>Mycobacteriales</taxon>
        <taxon>Mycobacteriaceae</taxon>
        <taxon>Mycobacterium</taxon>
    </lineage>
</organism>
<evidence type="ECO:0000313" key="11">
    <source>
        <dbReference type="Proteomes" id="UP000192513"/>
    </source>
</evidence>
<dbReference type="InterPro" id="IPR036250">
    <property type="entry name" value="AcylCo_DH-like_C"/>
</dbReference>
<dbReference type="SUPFAM" id="SSF47203">
    <property type="entry name" value="Acyl-CoA dehydrogenase C-terminal domain-like"/>
    <property type="match status" value="1"/>
</dbReference>
<dbReference type="GO" id="GO:0050660">
    <property type="term" value="F:flavin adenine dinucleotide binding"/>
    <property type="evidence" value="ECO:0007669"/>
    <property type="project" value="InterPro"/>
</dbReference>
<dbReference type="FunFam" id="2.40.110.10:FF:000011">
    <property type="entry name" value="Acyl-CoA dehydrogenase FadE34"/>
    <property type="match status" value="1"/>
</dbReference>
<gene>
    <name evidence="10" type="ORF">BST39_22435</name>
</gene>
<evidence type="ECO:0000256" key="1">
    <source>
        <dbReference type="ARBA" id="ARBA00001974"/>
    </source>
</evidence>
<dbReference type="EMBL" id="MVIE01000037">
    <property type="protein sequence ID" value="ORB35447.1"/>
    <property type="molecule type" value="Genomic_DNA"/>
</dbReference>
<evidence type="ECO:0008006" key="12">
    <source>
        <dbReference type="Google" id="ProtNLM"/>
    </source>
</evidence>
<dbReference type="Gene3D" id="2.40.110.10">
    <property type="entry name" value="Butyryl-CoA Dehydrogenase, subunit A, domain 2"/>
    <property type="match status" value="1"/>
</dbReference>
<dbReference type="InterPro" id="IPR013786">
    <property type="entry name" value="AcylCoA_DH/ox_N"/>
</dbReference>
<feature type="domain" description="Acyl-CoA dehydrogenase/oxidase N-terminal" evidence="9">
    <location>
        <begin position="7"/>
        <end position="114"/>
    </location>
</feature>
<dbReference type="PANTHER" id="PTHR43292:SF3">
    <property type="entry name" value="ACYL-COA DEHYDROGENASE FADE29"/>
    <property type="match status" value="1"/>
</dbReference>
<dbReference type="OrthoDB" id="3452288at2"/>
<dbReference type="STRING" id="590652.BST39_22435"/>